<protein>
    <submittedName>
        <fullName evidence="2">Uncharacterized protein</fullName>
    </submittedName>
</protein>
<dbReference type="AlphaFoldDB" id="A0A4Y1RPX6"/>
<feature type="region of interest" description="Disordered" evidence="1">
    <location>
        <begin position="87"/>
        <end position="107"/>
    </location>
</feature>
<accession>A0A4Y1RPX6</accession>
<proteinExistence type="predicted"/>
<evidence type="ECO:0000256" key="1">
    <source>
        <dbReference type="SAM" id="MobiDB-lite"/>
    </source>
</evidence>
<sequence>YKGFRREDERVLGFARESRREEAISGEKIVVVLVAEVISGESSWCYEQGEPLLSSSCTSTPFPSNREILAGYRQIAERRRRGATLLDTSPQRKSPGGTGGAWPMGTGSVLQGRALSSTFLPTSSSVKWGPISKEKEDEVEWVRAQLSDTERECGNLVTQKNLFESGLLQGREYEGGRDIDEAEMQKRLRESRAKKAEKSAGKRPRDDDEGRVADVLGKRRALEEAHQQVMGSGPRLPPFDLQAPPKLPFGMEDVFAEGVEKVDFGRLRQQKKEVNLAMHRQEVPLAFGEMYVSMAKADKEIQRLKRRDEQAKAKWRRRRRPSERRTPCWFKGCPGQGGGGAEESEG</sequence>
<feature type="non-terminal residue" evidence="2">
    <location>
        <position position="1"/>
    </location>
</feature>
<feature type="region of interest" description="Disordered" evidence="1">
    <location>
        <begin position="189"/>
        <end position="212"/>
    </location>
</feature>
<organism evidence="2">
    <name type="scientific">Prunus dulcis</name>
    <name type="common">Almond</name>
    <name type="synonym">Amygdalus dulcis</name>
    <dbReference type="NCBI Taxonomy" id="3755"/>
    <lineage>
        <taxon>Eukaryota</taxon>
        <taxon>Viridiplantae</taxon>
        <taxon>Streptophyta</taxon>
        <taxon>Embryophyta</taxon>
        <taxon>Tracheophyta</taxon>
        <taxon>Spermatophyta</taxon>
        <taxon>Magnoliopsida</taxon>
        <taxon>eudicotyledons</taxon>
        <taxon>Gunneridae</taxon>
        <taxon>Pentapetalae</taxon>
        <taxon>rosids</taxon>
        <taxon>fabids</taxon>
        <taxon>Rosales</taxon>
        <taxon>Rosaceae</taxon>
        <taxon>Amygdaloideae</taxon>
        <taxon>Amygdaleae</taxon>
        <taxon>Prunus</taxon>
    </lineage>
</organism>
<feature type="compositionally biased region" description="Gly residues" evidence="1">
    <location>
        <begin position="334"/>
        <end position="346"/>
    </location>
</feature>
<gene>
    <name evidence="2" type="ORF">Prudu_017272</name>
</gene>
<reference evidence="2" key="1">
    <citation type="journal article" date="2019" name="Science">
        <title>Mutation of a bHLH transcription factor allowed almond domestication.</title>
        <authorList>
            <person name="Sanchez-Perez R."/>
            <person name="Pavan S."/>
            <person name="Mazzeo R."/>
            <person name="Moldovan C."/>
            <person name="Aiese Cigliano R."/>
            <person name="Del Cueto J."/>
            <person name="Ricciardi F."/>
            <person name="Lotti C."/>
            <person name="Ricciardi L."/>
            <person name="Dicenta F."/>
            <person name="Lopez-Marques R.L."/>
            <person name="Lindberg Moller B."/>
        </authorList>
    </citation>
    <scope>NUCLEOTIDE SEQUENCE</scope>
</reference>
<dbReference type="EMBL" id="AP019302">
    <property type="protein sequence ID" value="BBH05783.1"/>
    <property type="molecule type" value="Genomic_DNA"/>
</dbReference>
<name>A0A4Y1RPX6_PRUDU</name>
<evidence type="ECO:0000313" key="2">
    <source>
        <dbReference type="EMBL" id="BBH05783.1"/>
    </source>
</evidence>
<feature type="region of interest" description="Disordered" evidence="1">
    <location>
        <begin position="306"/>
        <end position="346"/>
    </location>
</feature>
<feature type="compositionally biased region" description="Basic residues" evidence="1">
    <location>
        <begin position="313"/>
        <end position="322"/>
    </location>
</feature>